<dbReference type="PANTHER" id="PTHR43211">
    <property type="entry name" value="FUMARYLACETOACETATE HYDROLASE"/>
    <property type="match status" value="1"/>
</dbReference>
<dbReference type="InterPro" id="IPR011234">
    <property type="entry name" value="Fumarylacetoacetase-like_C"/>
</dbReference>
<organism evidence="2 3">
    <name type="scientific">Brevibacillus centrosporus</name>
    <dbReference type="NCBI Taxonomy" id="54910"/>
    <lineage>
        <taxon>Bacteria</taxon>
        <taxon>Bacillati</taxon>
        <taxon>Bacillota</taxon>
        <taxon>Bacilli</taxon>
        <taxon>Bacillales</taxon>
        <taxon>Paenibacillaceae</taxon>
        <taxon>Brevibacillus</taxon>
    </lineage>
</organism>
<sequence>MRKNDIGEIFFSLNDVTVKVPLQPVSIRDTLNSEVHFKNSLEVVGISELPALFYERPYYYRTSHTSIAGHEDVIPWPSFGERLDFELEFAAIVGKKGINISAETAHEYIMGYTIFNDISIRDYQRKDMSTSMGPSKCKNFSHGNILGPCIVTSDELDPSNIRLQARINGEVWSDSRSSDMHYSFAQLIEFISKEETLYPGEIICSGTMAFGCGLEINRYLKSNDIIELEVDGIGILRNQIIKF</sequence>
<evidence type="ECO:0000313" key="2">
    <source>
        <dbReference type="EMBL" id="SFK98268.1"/>
    </source>
</evidence>
<keyword evidence="3" id="KW-1185">Reference proteome</keyword>
<protein>
    <submittedName>
        <fullName evidence="2">2-keto-4-pentenoate hydratase/2-oxohepta-3-ene-1,7-dioic acid hydratase (Catechol pathway)</fullName>
    </submittedName>
</protein>
<name>A0A1I4DX85_9BACL</name>
<evidence type="ECO:0000313" key="3">
    <source>
        <dbReference type="Proteomes" id="UP000198915"/>
    </source>
</evidence>
<dbReference type="RefSeq" id="WP_175530619.1">
    <property type="nucleotide sequence ID" value="NZ_FORT01000027.1"/>
</dbReference>
<dbReference type="GO" id="GO:0003824">
    <property type="term" value="F:catalytic activity"/>
    <property type="evidence" value="ECO:0007669"/>
    <property type="project" value="InterPro"/>
</dbReference>
<dbReference type="Gene3D" id="3.90.850.10">
    <property type="entry name" value="Fumarylacetoacetase-like, C-terminal domain"/>
    <property type="match status" value="1"/>
</dbReference>
<gene>
    <name evidence="2" type="ORF">SAMN05518846_1271</name>
</gene>
<dbReference type="Proteomes" id="UP000198915">
    <property type="component" value="Unassembled WGS sequence"/>
</dbReference>
<dbReference type="PANTHER" id="PTHR43211:SF1">
    <property type="entry name" value="BLL6422 PROTEIN"/>
    <property type="match status" value="1"/>
</dbReference>
<dbReference type="Pfam" id="PF01557">
    <property type="entry name" value="FAA_hydrolase"/>
    <property type="match status" value="1"/>
</dbReference>
<dbReference type="EMBL" id="FORT01000027">
    <property type="protein sequence ID" value="SFK98268.1"/>
    <property type="molecule type" value="Genomic_DNA"/>
</dbReference>
<proteinExistence type="predicted"/>
<feature type="domain" description="Fumarylacetoacetase-like C-terminal" evidence="1">
    <location>
        <begin position="29"/>
        <end position="240"/>
    </location>
</feature>
<accession>A0A1I4DX85</accession>
<dbReference type="InterPro" id="IPR036663">
    <property type="entry name" value="Fumarylacetoacetase_C_sf"/>
</dbReference>
<reference evidence="3" key="1">
    <citation type="submission" date="2016-10" db="EMBL/GenBank/DDBJ databases">
        <authorList>
            <person name="Varghese N."/>
            <person name="Submissions S."/>
        </authorList>
    </citation>
    <scope>NUCLEOTIDE SEQUENCE [LARGE SCALE GENOMIC DNA]</scope>
    <source>
        <strain evidence="3">OK042</strain>
    </source>
</reference>
<dbReference type="STRING" id="1884381.SAMN05518846_1271"/>
<dbReference type="SUPFAM" id="SSF56529">
    <property type="entry name" value="FAH"/>
    <property type="match status" value="1"/>
</dbReference>
<evidence type="ECO:0000259" key="1">
    <source>
        <dbReference type="Pfam" id="PF01557"/>
    </source>
</evidence>
<dbReference type="AlphaFoldDB" id="A0A1I4DX85"/>